<dbReference type="AlphaFoldDB" id="A0A4R9M017"/>
<keyword evidence="3" id="KW-1185">Reference proteome</keyword>
<organism evidence="2 3">
    <name type="scientific">Leptospira idonii</name>
    <dbReference type="NCBI Taxonomy" id="1193500"/>
    <lineage>
        <taxon>Bacteria</taxon>
        <taxon>Pseudomonadati</taxon>
        <taxon>Spirochaetota</taxon>
        <taxon>Spirochaetia</taxon>
        <taxon>Leptospirales</taxon>
        <taxon>Leptospiraceae</taxon>
        <taxon>Leptospira</taxon>
    </lineage>
</organism>
<reference evidence="2" key="1">
    <citation type="journal article" date="2019" name="PLoS Negl. Trop. Dis.">
        <title>Revisiting the worldwide diversity of Leptospira species in the environment.</title>
        <authorList>
            <person name="Vincent A.T."/>
            <person name="Schiettekatte O."/>
            <person name="Bourhy P."/>
            <person name="Veyrier F.J."/>
            <person name="Picardeau M."/>
        </authorList>
    </citation>
    <scope>NUCLEOTIDE SEQUENCE [LARGE SCALE GENOMIC DNA]</scope>
    <source>
        <strain evidence="2">201300427</strain>
    </source>
</reference>
<evidence type="ECO:0000313" key="2">
    <source>
        <dbReference type="EMBL" id="TGN20044.1"/>
    </source>
</evidence>
<proteinExistence type="predicted"/>
<evidence type="ECO:0000256" key="1">
    <source>
        <dbReference type="SAM" id="SignalP"/>
    </source>
</evidence>
<dbReference type="NCBIfam" id="TIGR04453">
    <property type="entry name" value="Lepto_8Cys"/>
    <property type="match status" value="1"/>
</dbReference>
<gene>
    <name evidence="2" type="ORF">EHS15_04930</name>
</gene>
<feature type="signal peptide" evidence="1">
    <location>
        <begin position="1"/>
        <end position="29"/>
    </location>
</feature>
<keyword evidence="1" id="KW-0732">Signal</keyword>
<name>A0A4R9M017_9LEPT</name>
<dbReference type="InterPro" id="IPR031029">
    <property type="entry name" value="Lepto_8Cys"/>
</dbReference>
<accession>A0A4R9M017</accession>
<dbReference type="Proteomes" id="UP000298058">
    <property type="component" value="Unassembled WGS sequence"/>
</dbReference>
<dbReference type="OrthoDB" id="330354at2"/>
<protein>
    <submittedName>
        <fullName evidence="2">Cys-rich protein</fullName>
    </submittedName>
</protein>
<feature type="chain" id="PRO_5020786538" evidence="1">
    <location>
        <begin position="30"/>
        <end position="103"/>
    </location>
</feature>
<sequence>MIERKKVMKKTICLVSASLSLFLGLSLNAADFPKCKEACEKYYNCSIQVHPTATEDQKQMLKKGCDFNCNKPKFYNQIAGCLTSSGNTCQSFSACIMKQMGGK</sequence>
<comment type="caution">
    <text evidence="2">The sequence shown here is derived from an EMBL/GenBank/DDBJ whole genome shotgun (WGS) entry which is preliminary data.</text>
</comment>
<dbReference type="EMBL" id="RQHW01000016">
    <property type="protein sequence ID" value="TGN20044.1"/>
    <property type="molecule type" value="Genomic_DNA"/>
</dbReference>
<evidence type="ECO:0000313" key="3">
    <source>
        <dbReference type="Proteomes" id="UP000298058"/>
    </source>
</evidence>